<dbReference type="AlphaFoldDB" id="G3HHD5"/>
<organism evidence="1 2">
    <name type="scientific">Cricetulus griseus</name>
    <name type="common">Chinese hamster</name>
    <name type="synonym">Cricetulus barabensis griseus</name>
    <dbReference type="NCBI Taxonomy" id="10029"/>
    <lineage>
        <taxon>Eukaryota</taxon>
        <taxon>Metazoa</taxon>
        <taxon>Chordata</taxon>
        <taxon>Craniata</taxon>
        <taxon>Vertebrata</taxon>
        <taxon>Euteleostomi</taxon>
        <taxon>Mammalia</taxon>
        <taxon>Eutheria</taxon>
        <taxon>Euarchontoglires</taxon>
        <taxon>Glires</taxon>
        <taxon>Rodentia</taxon>
        <taxon>Myomorpha</taxon>
        <taxon>Muroidea</taxon>
        <taxon>Cricetidae</taxon>
        <taxon>Cricetinae</taxon>
        <taxon>Cricetulus</taxon>
    </lineage>
</organism>
<sequence>MQWFLNQQTIYLKVHLEKSGTICGCHFEEVTGVRLLASTKQRSEILLNTLQDTGRPP</sequence>
<evidence type="ECO:0000313" key="1">
    <source>
        <dbReference type="EMBL" id="EGW05468.1"/>
    </source>
</evidence>
<dbReference type="Proteomes" id="UP000001075">
    <property type="component" value="Unassembled WGS sequence"/>
</dbReference>
<accession>G3HHD5</accession>
<proteinExistence type="predicted"/>
<name>G3HHD5_CRIGR</name>
<dbReference type="InParanoid" id="G3HHD5"/>
<dbReference type="EMBL" id="JH000376">
    <property type="protein sequence ID" value="EGW05468.1"/>
    <property type="molecule type" value="Genomic_DNA"/>
</dbReference>
<evidence type="ECO:0000313" key="2">
    <source>
        <dbReference type="Proteomes" id="UP000001075"/>
    </source>
</evidence>
<reference evidence="2" key="1">
    <citation type="journal article" date="2011" name="Nat. Biotechnol.">
        <title>The genomic sequence of the Chinese hamster ovary (CHO)-K1 cell line.</title>
        <authorList>
            <person name="Xu X."/>
            <person name="Nagarajan H."/>
            <person name="Lewis N.E."/>
            <person name="Pan S."/>
            <person name="Cai Z."/>
            <person name="Liu X."/>
            <person name="Chen W."/>
            <person name="Xie M."/>
            <person name="Wang W."/>
            <person name="Hammond S."/>
            <person name="Andersen M.R."/>
            <person name="Neff N."/>
            <person name="Passarelli B."/>
            <person name="Koh W."/>
            <person name="Fan H.C."/>
            <person name="Wang J."/>
            <person name="Gui Y."/>
            <person name="Lee K.H."/>
            <person name="Betenbaugh M.J."/>
            <person name="Quake S.R."/>
            <person name="Famili I."/>
            <person name="Palsson B.O."/>
            <person name="Wang J."/>
        </authorList>
    </citation>
    <scope>NUCLEOTIDE SEQUENCE [LARGE SCALE GENOMIC DNA]</scope>
    <source>
        <strain evidence="2">CHO K1 cell line</strain>
    </source>
</reference>
<gene>
    <name evidence="1" type="ORF">I79_010034</name>
</gene>
<protein>
    <submittedName>
        <fullName evidence="1">Uncharacterized protein</fullName>
    </submittedName>
</protein>